<evidence type="ECO:0000259" key="1">
    <source>
        <dbReference type="PROSITE" id="PS50943"/>
    </source>
</evidence>
<accession>A0A645EZK8</accession>
<reference evidence="2" key="1">
    <citation type="submission" date="2019-08" db="EMBL/GenBank/DDBJ databases">
        <authorList>
            <person name="Kucharzyk K."/>
            <person name="Murdoch R.W."/>
            <person name="Higgins S."/>
            <person name="Loffler F."/>
        </authorList>
    </citation>
    <scope>NUCLEOTIDE SEQUENCE</scope>
</reference>
<protein>
    <recommendedName>
        <fullName evidence="1">HTH cro/C1-type domain-containing protein</fullName>
    </recommendedName>
</protein>
<dbReference type="InterPro" id="IPR010982">
    <property type="entry name" value="Lambda_DNA-bd_dom_sf"/>
</dbReference>
<dbReference type="AlphaFoldDB" id="A0A645EZK8"/>
<dbReference type="GO" id="GO:0003677">
    <property type="term" value="F:DNA binding"/>
    <property type="evidence" value="ECO:0007669"/>
    <property type="project" value="InterPro"/>
</dbReference>
<feature type="domain" description="HTH cro/C1-type" evidence="1">
    <location>
        <begin position="44"/>
        <end position="85"/>
    </location>
</feature>
<sequence length="92" mass="10917">MKSNRYVITYGLDQSYFKYNKIKKHRDHANLKNYLYYLRPSYDEAARITGINKNTLVDILNNRCELSDKNIKKINSALNIDVEKLLESNMVR</sequence>
<dbReference type="SUPFAM" id="SSF47413">
    <property type="entry name" value="lambda repressor-like DNA-binding domains"/>
    <property type="match status" value="1"/>
</dbReference>
<evidence type="ECO:0000313" key="2">
    <source>
        <dbReference type="EMBL" id="MPN05824.1"/>
    </source>
</evidence>
<organism evidence="2">
    <name type="scientific">bioreactor metagenome</name>
    <dbReference type="NCBI Taxonomy" id="1076179"/>
    <lineage>
        <taxon>unclassified sequences</taxon>
        <taxon>metagenomes</taxon>
        <taxon>ecological metagenomes</taxon>
    </lineage>
</organism>
<dbReference type="Gene3D" id="1.10.260.40">
    <property type="entry name" value="lambda repressor-like DNA-binding domains"/>
    <property type="match status" value="1"/>
</dbReference>
<dbReference type="EMBL" id="VSSQ01051733">
    <property type="protein sequence ID" value="MPN05824.1"/>
    <property type="molecule type" value="Genomic_DNA"/>
</dbReference>
<name>A0A645EZK8_9ZZZZ</name>
<gene>
    <name evidence="2" type="ORF">SDC9_153078</name>
</gene>
<comment type="caution">
    <text evidence="2">The sequence shown here is derived from an EMBL/GenBank/DDBJ whole genome shotgun (WGS) entry which is preliminary data.</text>
</comment>
<dbReference type="CDD" id="cd00093">
    <property type="entry name" value="HTH_XRE"/>
    <property type="match status" value="1"/>
</dbReference>
<dbReference type="PROSITE" id="PS50943">
    <property type="entry name" value="HTH_CROC1"/>
    <property type="match status" value="1"/>
</dbReference>
<proteinExistence type="predicted"/>
<dbReference type="InterPro" id="IPR001387">
    <property type="entry name" value="Cro/C1-type_HTH"/>
</dbReference>